<protein>
    <recommendedName>
        <fullName evidence="2">histidine kinase</fullName>
        <ecNumber evidence="2">2.7.13.3</ecNumber>
    </recommendedName>
</protein>
<dbReference type="PANTHER" id="PTHR43304">
    <property type="entry name" value="PHYTOCHROME-LIKE PROTEIN CPH1"/>
    <property type="match status" value="1"/>
</dbReference>
<dbReference type="Pfam" id="PF13689">
    <property type="entry name" value="DUF4154"/>
    <property type="match status" value="1"/>
</dbReference>
<feature type="compositionally biased region" description="Basic and acidic residues" evidence="7">
    <location>
        <begin position="213"/>
        <end position="223"/>
    </location>
</feature>
<proteinExistence type="predicted"/>
<dbReference type="Gene3D" id="1.10.287.130">
    <property type="match status" value="1"/>
</dbReference>
<dbReference type="CDD" id="cd00082">
    <property type="entry name" value="HisKA"/>
    <property type="match status" value="1"/>
</dbReference>
<evidence type="ECO:0000313" key="11">
    <source>
        <dbReference type="Proteomes" id="UP000271339"/>
    </source>
</evidence>
<feature type="coiled-coil region" evidence="6">
    <location>
        <begin position="356"/>
        <end position="390"/>
    </location>
</feature>
<dbReference type="PANTHER" id="PTHR43304:SF1">
    <property type="entry name" value="PAC DOMAIN-CONTAINING PROTEIN"/>
    <property type="match status" value="1"/>
</dbReference>
<keyword evidence="8" id="KW-0472">Membrane</keyword>
<name>A0A3L9YHB7_9FLAO</name>
<dbReference type="AlphaFoldDB" id="A0A3L9YHB7"/>
<sequence>MIVKQILPAKVVTFIQGCLFIFFFFGSTGFSTLFGQDTTNEEVKRLQRAIFINNFAQQIIWSDLGESETFKIGVLGSDRTVIDLQALSQKRRIFNKPVEVKRFELVKDIDDIHLLYVNNKYNYDIDYILNKIKGKEILLVTEDYKYNSSMINMVNVGNTFEYEINEDLIKNQNFIVSSSLKDYSISSAEKWKQLYRDSQNALKIVSEEKTQQQKKIKEKDRQVDSQNQKIESQEKKLEERETAIRERNQRLAELSLESDLHQKNYEEKAAIEQELETNIREQLVFINDLSLKIDSSTSAITEQKDVLRQQNSDIAEKETILAATNSELKTQKTVNLLLIVLASVLLLGSLLIYRNYRNKKRLNNELAEKNQAIREQAVELERKNKELEQFAYIASHDLKEPLNSISSLIDMLREDYEDKFDESGKESIHFIKNSSDRMKYLIEGLLEYSRLGKEVSYKSIDCNKLMIDLKLDLKHAIDRTGAAIKVKDLPVIQGSDFEIRMLFQNLISNAMKFVETDVHPKIEISCEKQTADSETEKSYWKFSIMDNGIGIPEMYQERIFSIFQRLHSREIYEGTGIGLAHCKKIVETHGGQIWLDSEVGKGSTFYVTIPV</sequence>
<organism evidence="10 11">
    <name type="scientific">Ulvibacter antarcticus</name>
    <dbReference type="NCBI Taxonomy" id="442714"/>
    <lineage>
        <taxon>Bacteria</taxon>
        <taxon>Pseudomonadati</taxon>
        <taxon>Bacteroidota</taxon>
        <taxon>Flavobacteriia</taxon>
        <taxon>Flavobacteriales</taxon>
        <taxon>Flavobacteriaceae</taxon>
        <taxon>Ulvibacter</taxon>
    </lineage>
</organism>
<dbReference type="InterPro" id="IPR005467">
    <property type="entry name" value="His_kinase_dom"/>
</dbReference>
<dbReference type="SMART" id="SM00387">
    <property type="entry name" value="HATPase_c"/>
    <property type="match status" value="1"/>
</dbReference>
<evidence type="ECO:0000256" key="1">
    <source>
        <dbReference type="ARBA" id="ARBA00000085"/>
    </source>
</evidence>
<evidence type="ECO:0000256" key="4">
    <source>
        <dbReference type="ARBA" id="ARBA00022679"/>
    </source>
</evidence>
<keyword evidence="5" id="KW-0418">Kinase</keyword>
<reference evidence="10 11" key="1">
    <citation type="submission" date="2018-10" db="EMBL/GenBank/DDBJ databases">
        <title>Genomic Encyclopedia of Archaeal and Bacterial Type Strains, Phase II (KMG-II): from individual species to whole genera.</title>
        <authorList>
            <person name="Goeker M."/>
        </authorList>
    </citation>
    <scope>NUCLEOTIDE SEQUENCE [LARGE SCALE GENOMIC DNA]</scope>
    <source>
        <strain evidence="10 11">DSM 23424</strain>
    </source>
</reference>
<gene>
    <name evidence="10" type="ORF">BXY75_2349</name>
</gene>
<evidence type="ECO:0000256" key="8">
    <source>
        <dbReference type="SAM" id="Phobius"/>
    </source>
</evidence>
<feature type="transmembrane region" description="Helical" evidence="8">
    <location>
        <begin position="12"/>
        <end position="34"/>
    </location>
</feature>
<evidence type="ECO:0000256" key="5">
    <source>
        <dbReference type="ARBA" id="ARBA00022777"/>
    </source>
</evidence>
<dbReference type="InterPro" id="IPR003594">
    <property type="entry name" value="HATPase_dom"/>
</dbReference>
<dbReference type="SUPFAM" id="SSF55874">
    <property type="entry name" value="ATPase domain of HSP90 chaperone/DNA topoisomerase II/histidine kinase"/>
    <property type="match status" value="1"/>
</dbReference>
<dbReference type="Pfam" id="PF02518">
    <property type="entry name" value="HATPase_c"/>
    <property type="match status" value="1"/>
</dbReference>
<dbReference type="GO" id="GO:0000155">
    <property type="term" value="F:phosphorelay sensor kinase activity"/>
    <property type="evidence" value="ECO:0007669"/>
    <property type="project" value="InterPro"/>
</dbReference>
<accession>A0A3L9YHB7</accession>
<dbReference type="SUPFAM" id="SSF47384">
    <property type="entry name" value="Homodimeric domain of signal transducing histidine kinase"/>
    <property type="match status" value="1"/>
</dbReference>
<feature type="compositionally biased region" description="Basic and acidic residues" evidence="7">
    <location>
        <begin position="231"/>
        <end position="240"/>
    </location>
</feature>
<dbReference type="OrthoDB" id="9781208at2"/>
<dbReference type="SMART" id="SM00388">
    <property type="entry name" value="HisKA"/>
    <property type="match status" value="1"/>
</dbReference>
<keyword evidence="8" id="KW-1133">Transmembrane helix</keyword>
<comment type="caution">
    <text evidence="10">The sequence shown here is derived from an EMBL/GenBank/DDBJ whole genome shotgun (WGS) entry which is preliminary data.</text>
</comment>
<comment type="catalytic activity">
    <reaction evidence="1">
        <text>ATP + protein L-histidine = ADP + protein N-phospho-L-histidine.</text>
        <dbReference type="EC" id="2.7.13.3"/>
    </reaction>
</comment>
<dbReference type="InterPro" id="IPR004358">
    <property type="entry name" value="Sig_transdc_His_kin-like_C"/>
</dbReference>
<dbReference type="FunFam" id="3.30.565.10:FF:000006">
    <property type="entry name" value="Sensor histidine kinase WalK"/>
    <property type="match status" value="1"/>
</dbReference>
<dbReference type="PRINTS" id="PR00344">
    <property type="entry name" value="BCTRLSENSOR"/>
</dbReference>
<feature type="transmembrane region" description="Helical" evidence="8">
    <location>
        <begin position="334"/>
        <end position="353"/>
    </location>
</feature>
<feature type="region of interest" description="Disordered" evidence="7">
    <location>
        <begin position="213"/>
        <end position="240"/>
    </location>
</feature>
<dbReference type="InterPro" id="IPR036890">
    <property type="entry name" value="HATPase_C_sf"/>
</dbReference>
<keyword evidence="6" id="KW-0175">Coiled coil</keyword>
<keyword evidence="3" id="KW-0597">Phosphoprotein</keyword>
<dbReference type="Pfam" id="PF00512">
    <property type="entry name" value="HisKA"/>
    <property type="match status" value="1"/>
</dbReference>
<evidence type="ECO:0000256" key="6">
    <source>
        <dbReference type="SAM" id="Coils"/>
    </source>
</evidence>
<dbReference type="PROSITE" id="PS50109">
    <property type="entry name" value="HIS_KIN"/>
    <property type="match status" value="1"/>
</dbReference>
<keyword evidence="11" id="KW-1185">Reference proteome</keyword>
<keyword evidence="8" id="KW-0812">Transmembrane</keyword>
<keyword evidence="4" id="KW-0808">Transferase</keyword>
<dbReference type="EC" id="2.7.13.3" evidence="2"/>
<evidence type="ECO:0000259" key="9">
    <source>
        <dbReference type="PROSITE" id="PS50109"/>
    </source>
</evidence>
<dbReference type="InterPro" id="IPR003661">
    <property type="entry name" value="HisK_dim/P_dom"/>
</dbReference>
<evidence type="ECO:0000256" key="2">
    <source>
        <dbReference type="ARBA" id="ARBA00012438"/>
    </source>
</evidence>
<evidence type="ECO:0000256" key="3">
    <source>
        <dbReference type="ARBA" id="ARBA00022553"/>
    </source>
</evidence>
<evidence type="ECO:0000256" key="7">
    <source>
        <dbReference type="SAM" id="MobiDB-lite"/>
    </source>
</evidence>
<feature type="domain" description="Histidine kinase" evidence="9">
    <location>
        <begin position="393"/>
        <end position="611"/>
    </location>
</feature>
<dbReference type="Gene3D" id="3.30.565.10">
    <property type="entry name" value="Histidine kinase-like ATPase, C-terminal domain"/>
    <property type="match status" value="1"/>
</dbReference>
<dbReference type="Proteomes" id="UP000271339">
    <property type="component" value="Unassembled WGS sequence"/>
</dbReference>
<dbReference type="EMBL" id="REFC01000013">
    <property type="protein sequence ID" value="RMA58967.1"/>
    <property type="molecule type" value="Genomic_DNA"/>
</dbReference>
<dbReference type="InterPro" id="IPR052162">
    <property type="entry name" value="Sensor_kinase/Photoreceptor"/>
</dbReference>
<evidence type="ECO:0000313" key="10">
    <source>
        <dbReference type="EMBL" id="RMA58967.1"/>
    </source>
</evidence>
<dbReference type="InterPro" id="IPR036097">
    <property type="entry name" value="HisK_dim/P_sf"/>
</dbReference>
<dbReference type="InterPro" id="IPR025293">
    <property type="entry name" value="YfiR/HmsC-like"/>
</dbReference>